<dbReference type="Pfam" id="PF10756">
    <property type="entry name" value="bPH_6"/>
    <property type="match status" value="1"/>
</dbReference>
<evidence type="ECO:0000259" key="1">
    <source>
        <dbReference type="Pfam" id="PF10756"/>
    </source>
</evidence>
<sequence>MGVYVSGHGVRVLGLLGRRTVPWSEVDRITVRDTRYSIGGLRVAGGMSVQIDPHDGGPIETTLWAQGIDFAFRRHAFHAAYQELRRHLTMYRQHSRNIVTG</sequence>
<proteinExistence type="predicted"/>
<name>A0ABX0XXZ0_9ACTN</name>
<evidence type="ECO:0000313" key="3">
    <source>
        <dbReference type="Proteomes" id="UP000722989"/>
    </source>
</evidence>
<dbReference type="EMBL" id="JAATVY010000005">
    <property type="protein sequence ID" value="NJC70058.1"/>
    <property type="molecule type" value="Genomic_DNA"/>
</dbReference>
<keyword evidence="3" id="KW-1185">Reference proteome</keyword>
<organism evidence="2 3">
    <name type="scientific">Planosporangium thailandense</name>
    <dbReference type="NCBI Taxonomy" id="765197"/>
    <lineage>
        <taxon>Bacteria</taxon>
        <taxon>Bacillati</taxon>
        <taxon>Actinomycetota</taxon>
        <taxon>Actinomycetes</taxon>
        <taxon>Micromonosporales</taxon>
        <taxon>Micromonosporaceae</taxon>
        <taxon>Planosporangium</taxon>
    </lineage>
</organism>
<comment type="caution">
    <text evidence="2">The sequence shown here is derived from an EMBL/GenBank/DDBJ whole genome shotgun (WGS) entry which is preliminary data.</text>
</comment>
<gene>
    <name evidence="2" type="ORF">HC031_10100</name>
</gene>
<reference evidence="2 3" key="1">
    <citation type="submission" date="2020-03" db="EMBL/GenBank/DDBJ databases">
        <title>WGS of the type strain of Planosporangium spp.</title>
        <authorList>
            <person name="Thawai C."/>
        </authorList>
    </citation>
    <scope>NUCLEOTIDE SEQUENCE [LARGE SCALE GENOMIC DNA]</scope>
    <source>
        <strain evidence="2 3">TBRC 5610</strain>
    </source>
</reference>
<accession>A0ABX0XXZ0</accession>
<feature type="domain" description="Low molecular weight protein antigen 6 PH" evidence="1">
    <location>
        <begin position="4"/>
        <end position="85"/>
    </location>
</feature>
<evidence type="ECO:0000313" key="2">
    <source>
        <dbReference type="EMBL" id="NJC70058.1"/>
    </source>
</evidence>
<dbReference type="InterPro" id="IPR019692">
    <property type="entry name" value="CFP-6_PH"/>
</dbReference>
<dbReference type="Proteomes" id="UP000722989">
    <property type="component" value="Unassembled WGS sequence"/>
</dbReference>
<protein>
    <submittedName>
        <fullName evidence="2">PH domain-containing protein</fullName>
    </submittedName>
</protein>